<dbReference type="InterPro" id="IPR046366">
    <property type="entry name" value="MPAB"/>
</dbReference>
<keyword evidence="4" id="KW-1185">Reference proteome</keyword>
<evidence type="ECO:0000256" key="1">
    <source>
        <dbReference type="SAM" id="MobiDB-lite"/>
    </source>
</evidence>
<dbReference type="EMBL" id="CP023695">
    <property type="protein sequence ID" value="QEV16283.1"/>
    <property type="molecule type" value="Genomic_DNA"/>
</dbReference>
<reference evidence="3 4" key="1">
    <citation type="submission" date="2017-09" db="EMBL/GenBank/DDBJ databases">
        <authorList>
            <person name="Lee N."/>
            <person name="Cho B.-K."/>
        </authorList>
    </citation>
    <scope>NUCLEOTIDE SEQUENCE [LARGE SCALE GENOMIC DNA]</scope>
    <source>
        <strain evidence="3 4">ATCC 12461</strain>
    </source>
</reference>
<dbReference type="PANTHER" id="PTHR36124">
    <property type="match status" value="1"/>
</dbReference>
<dbReference type="InterPro" id="IPR018713">
    <property type="entry name" value="MPAB/Lcp_cat_dom"/>
</dbReference>
<accession>A0A5J6HCX2</accession>
<protein>
    <submittedName>
        <fullName evidence="3">DUF2236 domain-containing protein</fullName>
    </submittedName>
</protein>
<proteinExistence type="predicted"/>
<name>A0A5J6HCX2_STRAD</name>
<dbReference type="Pfam" id="PF09995">
    <property type="entry name" value="MPAB_Lcp_cat"/>
    <property type="match status" value="1"/>
</dbReference>
<dbReference type="GO" id="GO:0016491">
    <property type="term" value="F:oxidoreductase activity"/>
    <property type="evidence" value="ECO:0007669"/>
    <property type="project" value="InterPro"/>
</dbReference>
<evidence type="ECO:0000259" key="2">
    <source>
        <dbReference type="Pfam" id="PF09995"/>
    </source>
</evidence>
<evidence type="ECO:0000313" key="3">
    <source>
        <dbReference type="EMBL" id="QEV16283.1"/>
    </source>
</evidence>
<dbReference type="AlphaFoldDB" id="A0A5J6HCX2"/>
<evidence type="ECO:0000313" key="4">
    <source>
        <dbReference type="Proteomes" id="UP000326553"/>
    </source>
</evidence>
<gene>
    <name evidence="3" type="ORF">CP975_01070</name>
</gene>
<feature type="domain" description="ER-bound oxygenase mpaB/mpaB'/Rubber oxygenase catalytic" evidence="2">
    <location>
        <begin position="63"/>
        <end position="262"/>
    </location>
</feature>
<dbReference type="RefSeq" id="WP_150476466.1">
    <property type="nucleotide sequence ID" value="NZ_CP023695.1"/>
</dbReference>
<feature type="compositionally biased region" description="Basic and acidic residues" evidence="1">
    <location>
        <begin position="309"/>
        <end position="318"/>
    </location>
</feature>
<dbReference type="KEGG" id="salw:CP975_01070"/>
<organism evidence="3 4">
    <name type="scientific">Streptomyces alboniger</name>
    <dbReference type="NCBI Taxonomy" id="132473"/>
    <lineage>
        <taxon>Bacteria</taxon>
        <taxon>Bacillati</taxon>
        <taxon>Actinomycetota</taxon>
        <taxon>Actinomycetes</taxon>
        <taxon>Kitasatosporales</taxon>
        <taxon>Streptomycetaceae</taxon>
        <taxon>Streptomyces</taxon>
        <taxon>Streptomyces aurantiacus group</taxon>
    </lineage>
</organism>
<dbReference type="PANTHER" id="PTHR36124:SF1">
    <property type="entry name" value="ER-BOUND OXYGENASE MPAB_MPAB'_RUBBER OXYGENASE CATALYTIC DOMAIN-CONTAINING PROTEIN"/>
    <property type="match status" value="1"/>
</dbReference>
<dbReference type="OrthoDB" id="836517at2"/>
<feature type="region of interest" description="Disordered" evidence="1">
    <location>
        <begin position="306"/>
        <end position="325"/>
    </location>
</feature>
<sequence>MTPTGRELLRRGVSVATAPFADRYRHARRIASLDARRDHVEIYRISSGLEFPWDYQRALELALLRTFAVPAIGGLVDATGEFARAGQRRYDDTLVLMAALAKYGYDSPEGRTALRTINRAHGWYTIDNDDMLYTLSAFIYEPIKWLDRFGWRPLLPQERLAAFWFYRNVGSRMNIVGIPSDYAEFERFNQEYERSRFAFTAAGRRVADHAIGVVCHWFPRPSRPLVRRGMLGILDEPLLTAFGHRPPRVLPWVTHRALRVRARAQRLGGPRRRSYYDDPPRVRSYPGTQHDYTVADFGVRAPSPVAAEWSRRPDDPHATRARRTV</sequence>
<dbReference type="Proteomes" id="UP000326553">
    <property type="component" value="Chromosome"/>
</dbReference>